<dbReference type="EMBL" id="BARS01033091">
    <property type="protein sequence ID" value="GAG21940.1"/>
    <property type="molecule type" value="Genomic_DNA"/>
</dbReference>
<proteinExistence type="predicted"/>
<dbReference type="AlphaFoldDB" id="X0VUI9"/>
<accession>X0VUI9</accession>
<gene>
    <name evidence="1" type="ORF">S01H1_51281</name>
</gene>
<evidence type="ECO:0000313" key="1">
    <source>
        <dbReference type="EMBL" id="GAG21940.1"/>
    </source>
</evidence>
<protein>
    <submittedName>
        <fullName evidence="1">Uncharacterized protein</fullName>
    </submittedName>
</protein>
<comment type="caution">
    <text evidence="1">The sequence shown here is derived from an EMBL/GenBank/DDBJ whole genome shotgun (WGS) entry which is preliminary data.</text>
</comment>
<feature type="non-terminal residue" evidence="1">
    <location>
        <position position="1"/>
    </location>
</feature>
<reference evidence="1" key="1">
    <citation type="journal article" date="2014" name="Front. Microbiol.">
        <title>High frequency of phylogenetically diverse reductive dehalogenase-homologous genes in deep subseafloor sedimentary metagenomes.</title>
        <authorList>
            <person name="Kawai M."/>
            <person name="Futagami T."/>
            <person name="Toyoda A."/>
            <person name="Takaki Y."/>
            <person name="Nishi S."/>
            <person name="Hori S."/>
            <person name="Arai W."/>
            <person name="Tsubouchi T."/>
            <person name="Morono Y."/>
            <person name="Uchiyama I."/>
            <person name="Ito T."/>
            <person name="Fujiyama A."/>
            <person name="Inagaki F."/>
            <person name="Takami H."/>
        </authorList>
    </citation>
    <scope>NUCLEOTIDE SEQUENCE</scope>
    <source>
        <strain evidence="1">Expedition CK06-06</strain>
    </source>
</reference>
<sequence>EWHVKEEARLKDRIFKAVVGVDQENRNEAPKNEDQIASGFESQISVLFRVKKNFEIIHKFADYTIAKLRYGERFEDCDIDYGTNFFLKDVEELQEELKLAKESGAGAAIVEAINDNIVNTKYRDDKNSILRADIINQLDPLPNYSILDAIEIKKNGGVDEINFIIKSSLTSFVNRFERENIDIVKFGSLGTFSRKIEEIRKKFIEYAKEQTNEIIREEPGITR</sequence>
<name>X0VUI9_9ZZZZ</name>
<organism evidence="1">
    <name type="scientific">marine sediment metagenome</name>
    <dbReference type="NCBI Taxonomy" id="412755"/>
    <lineage>
        <taxon>unclassified sequences</taxon>
        <taxon>metagenomes</taxon>
        <taxon>ecological metagenomes</taxon>
    </lineage>
</organism>